<dbReference type="Pfam" id="PF07505">
    <property type="entry name" value="DUF5131"/>
    <property type="match status" value="1"/>
</dbReference>
<evidence type="ECO:0000313" key="1">
    <source>
        <dbReference type="EMBL" id="SUE34781.1"/>
    </source>
</evidence>
<dbReference type="AlphaFoldDB" id="A0A379MSZ3"/>
<dbReference type="Proteomes" id="UP000255233">
    <property type="component" value="Unassembled WGS sequence"/>
</dbReference>
<gene>
    <name evidence="1" type="ORF">NCTC11190_02014</name>
</gene>
<name>A0A379MSZ3_9BACT</name>
<accession>A0A379MSZ3</accession>
<keyword evidence="2" id="KW-1185">Reference proteome</keyword>
<dbReference type="OrthoDB" id="9787478at2"/>
<dbReference type="RefSeq" id="WP_027291412.1">
    <property type="nucleotide sequence ID" value="NZ_DBEWVC010000082.1"/>
</dbReference>
<evidence type="ECO:0000313" key="2">
    <source>
        <dbReference type="Proteomes" id="UP000255233"/>
    </source>
</evidence>
<sequence length="239" mass="27501">MPFWNPWHGCRKISAGCLHCYVYRMDARFDRDASTVVRTASFDMPVRRDRKGNCKIPAGSTVYTCFSSDFFVPEADRWRPEAWEMMRLRGDLHFLFITKRIDRLGECLPPDWGPRGYPNVTIGCTVENQDRADYRLPIYREAPIRHKIIVCEPLLGPVDLTPWLSADWAEEVVAGGESGTDARICDFDWVLSLREQCRAAGVAFSFRQTGAALFKEGRLYRIPRRLQHEQARKAGIDLP</sequence>
<organism evidence="1 2">
    <name type="scientific">Rikenella microfusus</name>
    <dbReference type="NCBI Taxonomy" id="28139"/>
    <lineage>
        <taxon>Bacteria</taxon>
        <taxon>Pseudomonadati</taxon>
        <taxon>Bacteroidota</taxon>
        <taxon>Bacteroidia</taxon>
        <taxon>Bacteroidales</taxon>
        <taxon>Rikenellaceae</taxon>
        <taxon>Rikenella</taxon>
    </lineage>
</organism>
<reference evidence="1 2" key="1">
    <citation type="submission" date="2018-06" db="EMBL/GenBank/DDBJ databases">
        <authorList>
            <consortium name="Pathogen Informatics"/>
            <person name="Doyle S."/>
        </authorList>
    </citation>
    <scope>NUCLEOTIDE SEQUENCE [LARGE SCALE GENOMIC DNA]</scope>
    <source>
        <strain evidence="1 2">NCTC11190</strain>
    </source>
</reference>
<dbReference type="STRING" id="880526.GCA_000427365_01804"/>
<dbReference type="EMBL" id="UGVL01000001">
    <property type="protein sequence ID" value="SUE34781.1"/>
    <property type="molecule type" value="Genomic_DNA"/>
</dbReference>
<proteinExistence type="predicted"/>
<protein>
    <submittedName>
        <fullName evidence="1">Bacteriophage protein gp37</fullName>
    </submittedName>
</protein>
<dbReference type="InterPro" id="IPR011101">
    <property type="entry name" value="DUF5131"/>
</dbReference>